<dbReference type="InterPro" id="IPR004183">
    <property type="entry name" value="Xdiol_dOase_suB"/>
</dbReference>
<name>A0A075GRV6_9EURY</name>
<keyword evidence="2" id="KW-0560">Oxidoreductase</keyword>
<dbReference type="GO" id="GO:0016702">
    <property type="term" value="F:oxidoreductase activity, acting on single donors with incorporation of molecular oxygen, incorporation of two atoms of oxygen"/>
    <property type="evidence" value="ECO:0007669"/>
    <property type="project" value="UniProtKB-ARBA"/>
</dbReference>
<protein>
    <submittedName>
        <fullName evidence="2">Extradiol ring-cleavage dioxygenase class III protein subunit B (AmnA)</fullName>
    </submittedName>
</protein>
<dbReference type="SUPFAM" id="SSF53213">
    <property type="entry name" value="LigB-like"/>
    <property type="match status" value="1"/>
</dbReference>
<dbReference type="Gene3D" id="3.40.830.10">
    <property type="entry name" value="LigB-like"/>
    <property type="match status" value="1"/>
</dbReference>
<feature type="domain" description="Extradiol ring-cleavage dioxygenase class III enzyme subunit B" evidence="1">
    <location>
        <begin position="11"/>
        <end position="265"/>
    </location>
</feature>
<dbReference type="GO" id="GO:0008198">
    <property type="term" value="F:ferrous iron binding"/>
    <property type="evidence" value="ECO:0007669"/>
    <property type="project" value="InterPro"/>
</dbReference>
<evidence type="ECO:0000259" key="1">
    <source>
        <dbReference type="Pfam" id="PF02900"/>
    </source>
</evidence>
<dbReference type="EMBL" id="KF900771">
    <property type="protein sequence ID" value="AIF06474.1"/>
    <property type="molecule type" value="Genomic_DNA"/>
</dbReference>
<keyword evidence="2" id="KW-0223">Dioxygenase</keyword>
<proteinExistence type="predicted"/>
<gene>
    <name evidence="2" type="primary">amnA</name>
</gene>
<dbReference type="AlphaFoldDB" id="A0A075GRV6"/>
<sequence>MSDEPVLFGFYVPPHPQPLLSPDGNDGYAQLRAAFDTARQRIEESDADIILVYSTTWPSIVGHQIQAHPEPEWTHVDDDFHFLGSMPYKFRMDVEFANGYKTAADARGLHARTVAYHGFPIDTGSVVALSLLNPDNRLPACIVSSNIYSNRAETLVLGKAARDTLIAQGKKAIVVVVSSLSNRMFTEHIEPSEDRIHSAKDEEWNQKILEFFADGRLEDISQLSRDIHGQMRVNKVVTYKPAWWMAATMGQHNNYDGEVMAYAALHGAGGAVIQLTPTAGSIGDKEFDEDDVEYYRGDRNVLDKGMLE</sequence>
<dbReference type="Pfam" id="PF02900">
    <property type="entry name" value="LigB"/>
    <property type="match status" value="1"/>
</dbReference>
<organism evidence="2">
    <name type="scientific">uncultured marine group II/III euryarchaeote KM3_192_D09</name>
    <dbReference type="NCBI Taxonomy" id="1457965"/>
    <lineage>
        <taxon>Archaea</taxon>
        <taxon>Methanobacteriati</taxon>
        <taxon>Methanobacteriota</taxon>
        <taxon>environmental samples</taxon>
    </lineage>
</organism>
<reference evidence="2" key="1">
    <citation type="journal article" date="2014" name="Genome Biol. Evol.">
        <title>Pangenome evidence for extensive interdomain horizontal transfer affecting lineage core and shell genes in uncultured planktonic thaumarchaeota and euryarchaeota.</title>
        <authorList>
            <person name="Deschamps P."/>
            <person name="Zivanovic Y."/>
            <person name="Moreira D."/>
            <person name="Rodriguez-Valera F."/>
            <person name="Lopez-Garcia P."/>
        </authorList>
    </citation>
    <scope>NUCLEOTIDE SEQUENCE</scope>
</reference>
<accession>A0A075GRV6</accession>
<evidence type="ECO:0000313" key="2">
    <source>
        <dbReference type="EMBL" id="AIF06474.1"/>
    </source>
</evidence>